<keyword evidence="1" id="KW-0805">Transcription regulation</keyword>
<evidence type="ECO:0000313" key="5">
    <source>
        <dbReference type="EMBL" id="RPE05934.1"/>
    </source>
</evidence>
<keyword evidence="6" id="KW-1185">Reference proteome</keyword>
<evidence type="ECO:0000256" key="1">
    <source>
        <dbReference type="ARBA" id="ARBA00023015"/>
    </source>
</evidence>
<dbReference type="PANTHER" id="PTHR30146">
    <property type="entry name" value="LACI-RELATED TRANSCRIPTIONAL REPRESSOR"/>
    <property type="match status" value="1"/>
</dbReference>
<gene>
    <name evidence="5" type="ORF">EGT74_26635</name>
</gene>
<dbReference type="GO" id="GO:0003700">
    <property type="term" value="F:DNA-binding transcription factor activity"/>
    <property type="evidence" value="ECO:0007669"/>
    <property type="project" value="TreeGrafter"/>
</dbReference>
<dbReference type="PROSITE" id="PS50932">
    <property type="entry name" value="HTH_LACI_2"/>
    <property type="match status" value="1"/>
</dbReference>
<evidence type="ECO:0000313" key="6">
    <source>
        <dbReference type="Proteomes" id="UP000278351"/>
    </source>
</evidence>
<dbReference type="AlphaFoldDB" id="A0A3N4Q2D4"/>
<proteinExistence type="predicted"/>
<keyword evidence="2 5" id="KW-0238">DNA-binding</keyword>
<protein>
    <submittedName>
        <fullName evidence="5">LacI family DNA-binding transcriptional regulator</fullName>
    </submittedName>
</protein>
<dbReference type="PANTHER" id="PTHR30146:SF144">
    <property type="entry name" value="LACI-FAMILY TRANSCRIPTION REGULATOR"/>
    <property type="match status" value="1"/>
</dbReference>
<sequence length="358" mass="40712">MKSPRKDQKGLQLPGIKEIARRANVSIATVDRVIHDRPGLAPGTKEKVQQIIRELNYQPNIHARRLSLAKQFRIATLVPASSKETSFWEGPLKGIDMAAAEIGQLGVVVEKFFYDQDSIRSFRQQAQLVLKAKPDGLLFAPSFMEESIAFVQKCRQQHIPYVLMDSDLPDTDSLAYIGPNLQASGGLAAHLVSYLIGKDDSILIVNISKELDDQHHLLKKEEGFRDYFRTHRWDNQILKINIHQTDPKSIEKELAAVFRQQPNIRVVFVTNSRVSNVAPFIGQLDRKVILMGYDFVTENIEYIEKGVIDFLICQKPLEQAYKGVMTLYRHLAAGAPAEKVTFMPIDIITRKNYSFYNF</sequence>
<dbReference type="RefSeq" id="WP_123849583.1">
    <property type="nucleotide sequence ID" value="NZ_RPDH01000003.1"/>
</dbReference>
<dbReference type="Proteomes" id="UP000278351">
    <property type="component" value="Unassembled WGS sequence"/>
</dbReference>
<accession>A0A3N4Q2D4</accession>
<dbReference type="InterPro" id="IPR010982">
    <property type="entry name" value="Lambda_DNA-bd_dom_sf"/>
</dbReference>
<dbReference type="InterPro" id="IPR028082">
    <property type="entry name" value="Peripla_BP_I"/>
</dbReference>
<dbReference type="InterPro" id="IPR025997">
    <property type="entry name" value="SBP_2_dom"/>
</dbReference>
<dbReference type="PROSITE" id="PS00356">
    <property type="entry name" value="HTH_LACI_1"/>
    <property type="match status" value="1"/>
</dbReference>
<dbReference type="CDD" id="cd01392">
    <property type="entry name" value="HTH_LacI"/>
    <property type="match status" value="1"/>
</dbReference>
<feature type="domain" description="HTH lacI-type" evidence="4">
    <location>
        <begin position="14"/>
        <end position="68"/>
    </location>
</feature>
<dbReference type="Gene3D" id="1.10.260.40">
    <property type="entry name" value="lambda repressor-like DNA-binding domains"/>
    <property type="match status" value="1"/>
</dbReference>
<comment type="caution">
    <text evidence="5">The sequence shown here is derived from an EMBL/GenBank/DDBJ whole genome shotgun (WGS) entry which is preliminary data.</text>
</comment>
<evidence type="ECO:0000259" key="4">
    <source>
        <dbReference type="PROSITE" id="PS50932"/>
    </source>
</evidence>
<dbReference type="Pfam" id="PF00356">
    <property type="entry name" value="LacI"/>
    <property type="match status" value="1"/>
</dbReference>
<dbReference type="InterPro" id="IPR000843">
    <property type="entry name" value="HTH_LacI"/>
</dbReference>
<reference evidence="5 6" key="1">
    <citation type="submission" date="2018-11" db="EMBL/GenBank/DDBJ databases">
        <title>Chitinophaga lutea sp.nov., isolate from arsenic contaminated soil.</title>
        <authorList>
            <person name="Zong Y."/>
        </authorList>
    </citation>
    <scope>NUCLEOTIDE SEQUENCE [LARGE SCALE GENOMIC DNA]</scope>
    <source>
        <strain evidence="5 6">ZY74</strain>
    </source>
</reference>
<dbReference type="Gene3D" id="3.40.50.2300">
    <property type="match status" value="2"/>
</dbReference>
<evidence type="ECO:0000256" key="2">
    <source>
        <dbReference type="ARBA" id="ARBA00023125"/>
    </source>
</evidence>
<organism evidence="5 6">
    <name type="scientific">Chitinophaga lutea</name>
    <dbReference type="NCBI Taxonomy" id="2488634"/>
    <lineage>
        <taxon>Bacteria</taxon>
        <taxon>Pseudomonadati</taxon>
        <taxon>Bacteroidota</taxon>
        <taxon>Chitinophagia</taxon>
        <taxon>Chitinophagales</taxon>
        <taxon>Chitinophagaceae</taxon>
        <taxon>Chitinophaga</taxon>
    </lineage>
</organism>
<dbReference type="Pfam" id="PF13407">
    <property type="entry name" value="Peripla_BP_4"/>
    <property type="match status" value="1"/>
</dbReference>
<keyword evidence="3" id="KW-0804">Transcription</keyword>
<dbReference type="EMBL" id="RPDH01000003">
    <property type="protein sequence ID" value="RPE05934.1"/>
    <property type="molecule type" value="Genomic_DNA"/>
</dbReference>
<name>A0A3N4Q2D4_9BACT</name>
<evidence type="ECO:0000256" key="3">
    <source>
        <dbReference type="ARBA" id="ARBA00023163"/>
    </source>
</evidence>
<dbReference type="SMART" id="SM00354">
    <property type="entry name" value="HTH_LACI"/>
    <property type="match status" value="1"/>
</dbReference>
<dbReference type="CDD" id="cd06307">
    <property type="entry name" value="PBP1_sugar_binding"/>
    <property type="match status" value="1"/>
</dbReference>
<dbReference type="SUPFAM" id="SSF53822">
    <property type="entry name" value="Periplasmic binding protein-like I"/>
    <property type="match status" value="1"/>
</dbReference>
<dbReference type="OrthoDB" id="628703at2"/>
<dbReference type="GO" id="GO:0000976">
    <property type="term" value="F:transcription cis-regulatory region binding"/>
    <property type="evidence" value="ECO:0007669"/>
    <property type="project" value="TreeGrafter"/>
</dbReference>
<dbReference type="SUPFAM" id="SSF47413">
    <property type="entry name" value="lambda repressor-like DNA-binding domains"/>
    <property type="match status" value="1"/>
</dbReference>